<gene>
    <name evidence="7" type="ORF">J2S57_004738</name>
</gene>
<dbReference type="CDD" id="cd16917">
    <property type="entry name" value="HATPase_UhpB-NarQ-NarX-like"/>
    <property type="match status" value="1"/>
</dbReference>
<dbReference type="Pfam" id="PF07730">
    <property type="entry name" value="HisKA_3"/>
    <property type="match status" value="1"/>
</dbReference>
<dbReference type="Gene3D" id="1.20.5.1930">
    <property type="match status" value="1"/>
</dbReference>
<feature type="transmembrane region" description="Helical" evidence="5">
    <location>
        <begin position="72"/>
        <end position="93"/>
    </location>
</feature>
<dbReference type="InterPro" id="IPR036890">
    <property type="entry name" value="HATPase_C_sf"/>
</dbReference>
<keyword evidence="1" id="KW-0808">Transferase</keyword>
<keyword evidence="4" id="KW-0175">Coiled coil</keyword>
<protein>
    <submittedName>
        <fullName evidence="7">Signal transduction histidine kinase</fullName>
    </submittedName>
</protein>
<accession>A0ABT9P995</accession>
<evidence type="ECO:0000256" key="5">
    <source>
        <dbReference type="SAM" id="Phobius"/>
    </source>
</evidence>
<dbReference type="GO" id="GO:0016301">
    <property type="term" value="F:kinase activity"/>
    <property type="evidence" value="ECO:0007669"/>
    <property type="project" value="UniProtKB-KW"/>
</dbReference>
<keyword evidence="3" id="KW-0902">Two-component regulatory system</keyword>
<dbReference type="EMBL" id="JAUSQZ010000001">
    <property type="protein sequence ID" value="MDP9828989.1"/>
    <property type="molecule type" value="Genomic_DNA"/>
</dbReference>
<evidence type="ECO:0000256" key="2">
    <source>
        <dbReference type="ARBA" id="ARBA00022777"/>
    </source>
</evidence>
<feature type="transmembrane region" description="Helical" evidence="5">
    <location>
        <begin position="41"/>
        <end position="60"/>
    </location>
</feature>
<comment type="caution">
    <text evidence="7">The sequence shown here is derived from an EMBL/GenBank/DDBJ whole genome shotgun (WGS) entry which is preliminary data.</text>
</comment>
<proteinExistence type="predicted"/>
<dbReference type="InterPro" id="IPR005467">
    <property type="entry name" value="His_kinase_dom"/>
</dbReference>
<dbReference type="InterPro" id="IPR050482">
    <property type="entry name" value="Sensor_HK_TwoCompSys"/>
</dbReference>
<dbReference type="RefSeq" id="WP_307246749.1">
    <property type="nucleotide sequence ID" value="NZ_JAUSQZ010000001.1"/>
</dbReference>
<dbReference type="InterPro" id="IPR003594">
    <property type="entry name" value="HATPase_dom"/>
</dbReference>
<keyword evidence="2 7" id="KW-0418">Kinase</keyword>
<dbReference type="Pfam" id="PF02518">
    <property type="entry name" value="HATPase_c"/>
    <property type="match status" value="1"/>
</dbReference>
<feature type="coiled-coil region" evidence="4">
    <location>
        <begin position="123"/>
        <end position="150"/>
    </location>
</feature>
<evidence type="ECO:0000259" key="6">
    <source>
        <dbReference type="PROSITE" id="PS50109"/>
    </source>
</evidence>
<dbReference type="PROSITE" id="PS50109">
    <property type="entry name" value="HIS_KIN"/>
    <property type="match status" value="1"/>
</dbReference>
<keyword evidence="5" id="KW-0472">Membrane</keyword>
<evidence type="ECO:0000313" key="8">
    <source>
        <dbReference type="Proteomes" id="UP001235712"/>
    </source>
</evidence>
<dbReference type="InterPro" id="IPR011712">
    <property type="entry name" value="Sig_transdc_His_kin_sub3_dim/P"/>
</dbReference>
<evidence type="ECO:0000256" key="3">
    <source>
        <dbReference type="ARBA" id="ARBA00023012"/>
    </source>
</evidence>
<evidence type="ECO:0000313" key="7">
    <source>
        <dbReference type="EMBL" id="MDP9828989.1"/>
    </source>
</evidence>
<evidence type="ECO:0000256" key="4">
    <source>
        <dbReference type="SAM" id="Coils"/>
    </source>
</evidence>
<sequence>MNPFSPVRAPGGRPLLACALVGVALAVTSIGMELTDAEPHLVMWVGVGAGALFLAALPLARGVGDDALTLRAGLLIGAGAGAVLAVIGLWRATGRDQPVVLLLLVPSLLLLITAALAVREARLAAHARRMKQLRARLQGQEDERRRWAQELHDQTLQDLAALELWLASLSRTHDPDRLAAGVEDARGMVHEQIGVLRHLITQMRPLALDTLGLRAAVQDLAHRAEGEVTVACDVERLPAGLPPDTQVAIYRIVQEALSNAVQHAHCHRIAVRATNDGSQLVVTVRDDGRGLPDPASGDAPSTSFGRIGMRERAESLGAHLTWSTPEGGGTMVTLRVPEAARPHS</sequence>
<keyword evidence="5" id="KW-0812">Transmembrane</keyword>
<feature type="domain" description="Histidine kinase" evidence="6">
    <location>
        <begin position="249"/>
        <end position="340"/>
    </location>
</feature>
<evidence type="ECO:0000256" key="1">
    <source>
        <dbReference type="ARBA" id="ARBA00022679"/>
    </source>
</evidence>
<dbReference type="PANTHER" id="PTHR24421:SF58">
    <property type="entry name" value="SIGNAL TRANSDUCTION HISTIDINE-PROTEIN KINASE_PHOSPHATASE UHPB"/>
    <property type="match status" value="1"/>
</dbReference>
<reference evidence="7 8" key="1">
    <citation type="submission" date="2023-07" db="EMBL/GenBank/DDBJ databases">
        <title>Sequencing the genomes of 1000 actinobacteria strains.</title>
        <authorList>
            <person name="Klenk H.-P."/>
        </authorList>
    </citation>
    <scope>NUCLEOTIDE SEQUENCE [LARGE SCALE GENOMIC DNA]</scope>
    <source>
        <strain evidence="7 8">DSM 44388</strain>
    </source>
</reference>
<organism evidence="7 8">
    <name type="scientific">Kineosporia succinea</name>
    <dbReference type="NCBI Taxonomy" id="84632"/>
    <lineage>
        <taxon>Bacteria</taxon>
        <taxon>Bacillati</taxon>
        <taxon>Actinomycetota</taxon>
        <taxon>Actinomycetes</taxon>
        <taxon>Kineosporiales</taxon>
        <taxon>Kineosporiaceae</taxon>
        <taxon>Kineosporia</taxon>
    </lineage>
</organism>
<feature type="transmembrane region" description="Helical" evidence="5">
    <location>
        <begin position="99"/>
        <end position="118"/>
    </location>
</feature>
<dbReference type="SMART" id="SM00387">
    <property type="entry name" value="HATPase_c"/>
    <property type="match status" value="1"/>
</dbReference>
<dbReference type="PANTHER" id="PTHR24421">
    <property type="entry name" value="NITRATE/NITRITE SENSOR PROTEIN NARX-RELATED"/>
    <property type="match status" value="1"/>
</dbReference>
<dbReference type="SUPFAM" id="SSF55874">
    <property type="entry name" value="ATPase domain of HSP90 chaperone/DNA topoisomerase II/histidine kinase"/>
    <property type="match status" value="1"/>
</dbReference>
<dbReference type="Gene3D" id="3.30.565.10">
    <property type="entry name" value="Histidine kinase-like ATPase, C-terminal domain"/>
    <property type="match status" value="1"/>
</dbReference>
<keyword evidence="5" id="KW-1133">Transmembrane helix</keyword>
<name>A0ABT9P995_9ACTN</name>
<keyword evidence="8" id="KW-1185">Reference proteome</keyword>
<dbReference type="Proteomes" id="UP001235712">
    <property type="component" value="Unassembled WGS sequence"/>
</dbReference>